<dbReference type="InterPro" id="IPR007173">
    <property type="entry name" value="ALO_C"/>
</dbReference>
<protein>
    <submittedName>
        <fullName evidence="3">L-galactonolactone dehydrogenase</fullName>
    </submittedName>
</protein>
<dbReference type="InParanoid" id="A0A1E7FM25"/>
<evidence type="ECO:0000259" key="2">
    <source>
        <dbReference type="PROSITE" id="PS51387"/>
    </source>
</evidence>
<sequence>MIQGILRKGISGSIIGRAHEAARKGFANSSRSFDTTSVSILSAAALMVTTGAGYIILWNSSDNDEILPLLMKSSSSSSSSSLLSSSMMMMTTTTTKLDYNHVINWSGTHKVTIANKNYWEPESIEDVERIVKDCHKRGQSLRPIGSSLSPNGIALNGNGMISMANMDKVLKIDTEKKTITVEAGIPVRLVVEALRPHNLTLPNLASIAEQQMGGFTQIGAHGTGMAVAPVDEYVTNLKIVTPGRGTIELSKEKDGRLFELARVALGLLGVVVEITMECIPAHLLVEHTFVLTRKEAISRKDQLLKEHKHTRFMWIPYTDAVIVVTNDPIDQDTPHNVSASGTDEEKKKPLTDLLQELCIENGQEFSSDDAKGMGFGELRDTLLAFAPLDVTHVKRCNKAEANFWKSNEGYRTLPSDELLQFDCGGQQWVYEVCFPSGTQENNDNSDTTFMEVLLQKIEEKNIPAHSPIEQRWSCGTSSPMSPAAGTAESLYTWVGVINYLPSDDPQQRKDITKLFNTDYTDLVRHIGRPLKAVSHWAKLEEPTSVWKAVELKSLYLERFPITEFNVARGIYDPNNILSNPLLDLVLGKPIPHDQE</sequence>
<dbReference type="InterPro" id="IPR016167">
    <property type="entry name" value="FAD-bd_PCMH_sub1"/>
</dbReference>
<accession>A0A1E7FM25</accession>
<dbReference type="KEGG" id="fcy:FRACYDRAFT_224930"/>
<evidence type="ECO:0000256" key="1">
    <source>
        <dbReference type="ARBA" id="ARBA00023002"/>
    </source>
</evidence>
<dbReference type="PROSITE" id="PS51387">
    <property type="entry name" value="FAD_PCMH"/>
    <property type="match status" value="1"/>
</dbReference>
<proteinExistence type="predicted"/>
<dbReference type="Proteomes" id="UP000095751">
    <property type="component" value="Unassembled WGS sequence"/>
</dbReference>
<dbReference type="InterPro" id="IPR016166">
    <property type="entry name" value="FAD-bd_PCMH"/>
</dbReference>
<dbReference type="Gene3D" id="3.30.43.10">
    <property type="entry name" value="Uridine Diphospho-n-acetylenolpyruvylglucosamine Reductase, domain 2"/>
    <property type="match status" value="1"/>
</dbReference>
<keyword evidence="4" id="KW-1185">Reference proteome</keyword>
<dbReference type="InterPro" id="IPR010031">
    <property type="entry name" value="FAD_lactone_oxidase-like"/>
</dbReference>
<organism evidence="3 4">
    <name type="scientific">Fragilariopsis cylindrus CCMP1102</name>
    <dbReference type="NCBI Taxonomy" id="635003"/>
    <lineage>
        <taxon>Eukaryota</taxon>
        <taxon>Sar</taxon>
        <taxon>Stramenopiles</taxon>
        <taxon>Ochrophyta</taxon>
        <taxon>Bacillariophyta</taxon>
        <taxon>Bacillariophyceae</taxon>
        <taxon>Bacillariophycidae</taxon>
        <taxon>Bacillariales</taxon>
        <taxon>Bacillariaceae</taxon>
        <taxon>Fragilariopsis</taxon>
    </lineage>
</organism>
<gene>
    <name evidence="3" type="primary">GLDH</name>
    <name evidence="3" type="ORF">FRACYDRAFT_224930</name>
</gene>
<evidence type="ECO:0000313" key="3">
    <source>
        <dbReference type="EMBL" id="OEU19210.1"/>
    </source>
</evidence>
<evidence type="ECO:0000313" key="4">
    <source>
        <dbReference type="Proteomes" id="UP000095751"/>
    </source>
</evidence>
<dbReference type="Pfam" id="PF01565">
    <property type="entry name" value="FAD_binding_4"/>
    <property type="match status" value="1"/>
</dbReference>
<dbReference type="OrthoDB" id="610608at2759"/>
<name>A0A1E7FM25_9STRA</name>
<dbReference type="AlphaFoldDB" id="A0A1E7FM25"/>
<dbReference type="PANTHER" id="PTHR43762:SF1">
    <property type="entry name" value="D-ARABINONO-1,4-LACTONE OXIDASE"/>
    <property type="match status" value="1"/>
</dbReference>
<dbReference type="GO" id="GO:0016633">
    <property type="term" value="F:galactonolactone dehydrogenase activity"/>
    <property type="evidence" value="ECO:0007669"/>
    <property type="project" value="InterPro"/>
</dbReference>
<dbReference type="EMBL" id="KV784356">
    <property type="protein sequence ID" value="OEU19210.1"/>
    <property type="molecule type" value="Genomic_DNA"/>
</dbReference>
<dbReference type="InterPro" id="IPR010029">
    <property type="entry name" value="GL_DH"/>
</dbReference>
<dbReference type="GO" id="GO:0003885">
    <property type="term" value="F:D-arabinono-1,4-lactone oxidase activity"/>
    <property type="evidence" value="ECO:0007669"/>
    <property type="project" value="InterPro"/>
</dbReference>
<dbReference type="InterPro" id="IPR036318">
    <property type="entry name" value="FAD-bd_PCMH-like_sf"/>
</dbReference>
<dbReference type="Gene3D" id="3.30.465.10">
    <property type="match status" value="1"/>
</dbReference>
<dbReference type="InterPro" id="IPR006094">
    <property type="entry name" value="Oxid_FAD_bind_N"/>
</dbReference>
<dbReference type="InterPro" id="IPR016169">
    <property type="entry name" value="FAD-bd_PCMH_sub2"/>
</dbReference>
<feature type="domain" description="FAD-binding PCMH-type" evidence="2">
    <location>
        <begin position="111"/>
        <end position="281"/>
    </location>
</feature>
<reference evidence="3 4" key="1">
    <citation type="submission" date="2016-09" db="EMBL/GenBank/DDBJ databases">
        <title>Extensive genetic diversity and differential bi-allelic expression allows diatom success in the polar Southern Ocean.</title>
        <authorList>
            <consortium name="DOE Joint Genome Institute"/>
            <person name="Mock T."/>
            <person name="Otillar R.P."/>
            <person name="Strauss J."/>
            <person name="Dupont C."/>
            <person name="Frickenhaus S."/>
            <person name="Maumus F."/>
            <person name="Mcmullan M."/>
            <person name="Sanges R."/>
            <person name="Schmutz J."/>
            <person name="Toseland A."/>
            <person name="Valas R."/>
            <person name="Veluchamy A."/>
            <person name="Ward B.J."/>
            <person name="Allen A."/>
            <person name="Barry K."/>
            <person name="Falciatore A."/>
            <person name="Ferrante M."/>
            <person name="Fortunato A.E."/>
            <person name="Gloeckner G."/>
            <person name="Gruber A."/>
            <person name="Hipkin R."/>
            <person name="Janech M."/>
            <person name="Kroth P."/>
            <person name="Leese F."/>
            <person name="Lindquist E."/>
            <person name="Lyon B.R."/>
            <person name="Martin J."/>
            <person name="Mayer C."/>
            <person name="Parker M."/>
            <person name="Quesneville H."/>
            <person name="Raymond J."/>
            <person name="Uhlig C."/>
            <person name="Valentin K.U."/>
            <person name="Worden A.Z."/>
            <person name="Armbrust E.V."/>
            <person name="Bowler C."/>
            <person name="Green B."/>
            <person name="Moulton V."/>
            <person name="Van Oosterhout C."/>
            <person name="Grigoriev I."/>
        </authorList>
    </citation>
    <scope>NUCLEOTIDE SEQUENCE [LARGE SCALE GENOMIC DNA]</scope>
    <source>
        <strain evidence="3 4">CCMP1102</strain>
    </source>
</reference>
<dbReference type="PANTHER" id="PTHR43762">
    <property type="entry name" value="L-GULONOLACTONE OXIDASE"/>
    <property type="match status" value="1"/>
</dbReference>
<dbReference type="NCBIfam" id="TIGR01676">
    <property type="entry name" value="GLDHase"/>
    <property type="match status" value="1"/>
</dbReference>
<dbReference type="PIRSF" id="PIRSF000136">
    <property type="entry name" value="LGO_GLO"/>
    <property type="match status" value="1"/>
</dbReference>
<dbReference type="GO" id="GO:0071949">
    <property type="term" value="F:FAD binding"/>
    <property type="evidence" value="ECO:0007669"/>
    <property type="project" value="InterPro"/>
</dbReference>
<keyword evidence="1" id="KW-0560">Oxidoreductase</keyword>
<dbReference type="GO" id="GO:0016020">
    <property type="term" value="C:membrane"/>
    <property type="evidence" value="ECO:0007669"/>
    <property type="project" value="InterPro"/>
</dbReference>
<dbReference type="Pfam" id="PF04030">
    <property type="entry name" value="ALO"/>
    <property type="match status" value="2"/>
</dbReference>
<dbReference type="SUPFAM" id="SSF56176">
    <property type="entry name" value="FAD-binding/transporter-associated domain-like"/>
    <property type="match status" value="1"/>
</dbReference>